<dbReference type="Pfam" id="PF08541">
    <property type="entry name" value="ACP_syn_III_C"/>
    <property type="match status" value="1"/>
</dbReference>
<reference evidence="12 13" key="1">
    <citation type="submission" date="2024-03" db="EMBL/GenBank/DDBJ databases">
        <title>Human intestinal bacterial collection.</title>
        <authorList>
            <person name="Pauvert C."/>
            <person name="Hitch T.C.A."/>
            <person name="Clavel T."/>
        </authorList>
    </citation>
    <scope>NUCLEOTIDE SEQUENCE [LARGE SCALE GENOMIC DNA]</scope>
    <source>
        <strain evidence="12 13">CLA-JM-H16</strain>
    </source>
</reference>
<evidence type="ECO:0000259" key="10">
    <source>
        <dbReference type="Pfam" id="PF08541"/>
    </source>
</evidence>
<dbReference type="CDD" id="cd00830">
    <property type="entry name" value="KAS_III"/>
    <property type="match status" value="1"/>
</dbReference>
<comment type="caution">
    <text evidence="12">The sequence shown here is derived from an EMBL/GenBank/DDBJ whole genome shotgun (WGS) entry which is preliminary data.</text>
</comment>
<gene>
    <name evidence="9" type="primary">fabH</name>
    <name evidence="12" type="ORF">WMO28_09160</name>
</gene>
<keyword evidence="6 9" id="KW-0443">Lipid metabolism</keyword>
<dbReference type="EMBL" id="JBBMEJ010000009">
    <property type="protein sequence ID" value="MEQ2371110.1"/>
    <property type="molecule type" value="Genomic_DNA"/>
</dbReference>
<comment type="subunit">
    <text evidence="9">Homodimer.</text>
</comment>
<comment type="domain">
    <text evidence="9">The last Arg residue of the ACP-binding site is essential for the weak association between ACP/AcpP and FabH.</text>
</comment>
<dbReference type="InterPro" id="IPR004655">
    <property type="entry name" value="FabH"/>
</dbReference>
<keyword evidence="9" id="KW-0511">Multifunctional enzyme</keyword>
<comment type="function">
    <text evidence="9">Catalyzes the condensation reaction of fatty acid synthesis by the addition to an acyl acceptor of two carbons from malonyl-ACP. Catalyzes the first condensation reaction which initiates fatty acid synthesis and may therefore play a role in governing the total rate of fatty acid production. Possesses both acetoacetyl-ACP synthase and acetyl transacylase activities. Its substrate specificity determines the biosynthesis of branched-chain and/or straight-chain of fatty acids.</text>
</comment>
<dbReference type="InterPro" id="IPR013751">
    <property type="entry name" value="ACP_syn_III_N"/>
</dbReference>
<feature type="domain" description="Beta-ketoacyl-[acyl-carrier-protein] synthase III C-terminal" evidence="10">
    <location>
        <begin position="232"/>
        <end position="321"/>
    </location>
</feature>
<keyword evidence="8 9" id="KW-0012">Acyltransferase</keyword>
<proteinExistence type="inferred from homology"/>
<dbReference type="InterPro" id="IPR016039">
    <property type="entry name" value="Thiolase-like"/>
</dbReference>
<dbReference type="NCBIfam" id="TIGR00747">
    <property type="entry name" value="fabH"/>
    <property type="match status" value="1"/>
</dbReference>
<protein>
    <recommendedName>
        <fullName evidence="9">Beta-ketoacyl-[acyl-carrier-protein] synthase III</fullName>
        <shortName evidence="9">Beta-ketoacyl-ACP synthase III</shortName>
        <shortName evidence="9">KAS III</shortName>
        <ecNumber evidence="9">2.3.1.180</ecNumber>
    </recommendedName>
    <alternativeName>
        <fullName evidence="9">3-oxoacyl-[acyl-carrier-protein] synthase 3</fullName>
    </alternativeName>
    <alternativeName>
        <fullName evidence="9">3-oxoacyl-[acyl-carrier-protein] synthase III</fullName>
    </alternativeName>
</protein>
<evidence type="ECO:0000256" key="6">
    <source>
        <dbReference type="ARBA" id="ARBA00023098"/>
    </source>
</evidence>
<comment type="similarity">
    <text evidence="1 9">Belongs to the thiolase-like superfamily. FabH family.</text>
</comment>
<evidence type="ECO:0000256" key="3">
    <source>
        <dbReference type="ARBA" id="ARBA00022516"/>
    </source>
</evidence>
<keyword evidence="4 9" id="KW-0808">Transferase</keyword>
<evidence type="ECO:0000256" key="8">
    <source>
        <dbReference type="ARBA" id="ARBA00023315"/>
    </source>
</evidence>
<evidence type="ECO:0000313" key="12">
    <source>
        <dbReference type="EMBL" id="MEQ2371110.1"/>
    </source>
</evidence>
<evidence type="ECO:0000313" key="13">
    <source>
        <dbReference type="Proteomes" id="UP001473063"/>
    </source>
</evidence>
<evidence type="ECO:0000256" key="4">
    <source>
        <dbReference type="ARBA" id="ARBA00022679"/>
    </source>
</evidence>
<evidence type="ECO:0000259" key="11">
    <source>
        <dbReference type="Pfam" id="PF08545"/>
    </source>
</evidence>
<dbReference type="GO" id="GO:0033818">
    <property type="term" value="F:beta-ketoacyl-acyl-carrier-protein synthase III activity"/>
    <property type="evidence" value="ECO:0007669"/>
    <property type="project" value="UniProtKB-EC"/>
</dbReference>
<dbReference type="SUPFAM" id="SSF53901">
    <property type="entry name" value="Thiolase-like"/>
    <property type="match status" value="1"/>
</dbReference>
<dbReference type="RefSeq" id="WP_349056750.1">
    <property type="nucleotide sequence ID" value="NZ_JBBMEJ010000009.1"/>
</dbReference>
<feature type="active site" evidence="9">
    <location>
        <position position="112"/>
    </location>
</feature>
<evidence type="ECO:0000256" key="9">
    <source>
        <dbReference type="HAMAP-Rule" id="MF_01815"/>
    </source>
</evidence>
<sequence>MTGKICGTGSWAPDKVWDNNDLAQMVETSDEWIRERTGVVKRHIAEEKEDTVTMAAEAARRALEDAEIKAEEIDLIIVATISPTEIMPCVACGVQERLGADNATCFDLNGACTGSLLALNTAQVYLAQSIYQTALVIGAEKLSGLTDWTDRGTCILFGDGAGAVVLKAAENGRYAQITHSIGKRGSALTLKSRNQVCYETDPKAKETYIQMNGKEVFTFAVSKVPEAIKTLLKREEISCEDIRYYLLHQANERIIRSAARRIGDDISKFPMNMAEYGNTSSASLLILLDEVKKSGKLNRGDKLILAGFGGGLTYGASLIEY</sequence>
<evidence type="ECO:0000256" key="5">
    <source>
        <dbReference type="ARBA" id="ARBA00022832"/>
    </source>
</evidence>
<evidence type="ECO:0000256" key="2">
    <source>
        <dbReference type="ARBA" id="ARBA00022490"/>
    </source>
</evidence>
<keyword evidence="5 9" id="KW-0276">Fatty acid metabolism</keyword>
<dbReference type="PANTHER" id="PTHR34069">
    <property type="entry name" value="3-OXOACYL-[ACYL-CARRIER-PROTEIN] SYNTHASE 3"/>
    <property type="match status" value="1"/>
</dbReference>
<name>A0ABV1BH54_9FIRM</name>
<dbReference type="HAMAP" id="MF_01815">
    <property type="entry name" value="FabH"/>
    <property type="match status" value="1"/>
</dbReference>
<dbReference type="Pfam" id="PF08545">
    <property type="entry name" value="ACP_syn_III"/>
    <property type="match status" value="1"/>
</dbReference>
<keyword evidence="7 9" id="KW-0275">Fatty acid biosynthesis</keyword>
<accession>A0ABV1BH54</accession>
<keyword evidence="2 9" id="KW-0963">Cytoplasm</keyword>
<comment type="catalytic activity">
    <reaction evidence="9">
        <text>malonyl-[ACP] + acetyl-CoA + H(+) = 3-oxobutanoyl-[ACP] + CO2 + CoA</text>
        <dbReference type="Rhea" id="RHEA:12080"/>
        <dbReference type="Rhea" id="RHEA-COMP:9623"/>
        <dbReference type="Rhea" id="RHEA-COMP:9625"/>
        <dbReference type="ChEBI" id="CHEBI:15378"/>
        <dbReference type="ChEBI" id="CHEBI:16526"/>
        <dbReference type="ChEBI" id="CHEBI:57287"/>
        <dbReference type="ChEBI" id="CHEBI:57288"/>
        <dbReference type="ChEBI" id="CHEBI:78449"/>
        <dbReference type="ChEBI" id="CHEBI:78450"/>
        <dbReference type="EC" id="2.3.1.180"/>
    </reaction>
</comment>
<feature type="domain" description="Beta-ketoacyl-[acyl-carrier-protein] synthase III N-terminal" evidence="11">
    <location>
        <begin position="106"/>
        <end position="175"/>
    </location>
</feature>
<dbReference type="EC" id="2.3.1.180" evidence="9"/>
<feature type="active site" evidence="9">
    <location>
        <position position="248"/>
    </location>
</feature>
<dbReference type="InterPro" id="IPR013747">
    <property type="entry name" value="ACP_syn_III_C"/>
</dbReference>
<organism evidence="12 13">
    <name type="scientific">Blautia aquisgranensis</name>
    <dbReference type="NCBI Taxonomy" id="3133153"/>
    <lineage>
        <taxon>Bacteria</taxon>
        <taxon>Bacillati</taxon>
        <taxon>Bacillota</taxon>
        <taxon>Clostridia</taxon>
        <taxon>Lachnospirales</taxon>
        <taxon>Lachnospiraceae</taxon>
        <taxon>Blautia</taxon>
    </lineage>
</organism>
<dbReference type="PANTHER" id="PTHR34069:SF2">
    <property type="entry name" value="BETA-KETOACYL-[ACYL-CARRIER-PROTEIN] SYNTHASE III"/>
    <property type="match status" value="1"/>
</dbReference>
<feature type="region of interest" description="ACP-binding" evidence="9">
    <location>
        <begin position="249"/>
        <end position="253"/>
    </location>
</feature>
<evidence type="ECO:0000256" key="7">
    <source>
        <dbReference type="ARBA" id="ARBA00023160"/>
    </source>
</evidence>
<keyword evidence="3 9" id="KW-0444">Lipid biosynthesis</keyword>
<dbReference type="Gene3D" id="3.40.47.10">
    <property type="match status" value="1"/>
</dbReference>
<feature type="active site" evidence="9">
    <location>
        <position position="278"/>
    </location>
</feature>
<evidence type="ECO:0000256" key="1">
    <source>
        <dbReference type="ARBA" id="ARBA00008642"/>
    </source>
</evidence>
<comment type="subcellular location">
    <subcellularLocation>
        <location evidence="9">Cytoplasm</location>
    </subcellularLocation>
</comment>
<dbReference type="Proteomes" id="UP001473063">
    <property type="component" value="Unassembled WGS sequence"/>
</dbReference>
<comment type="pathway">
    <text evidence="9">Lipid metabolism; fatty acid biosynthesis.</text>
</comment>
<keyword evidence="13" id="KW-1185">Reference proteome</keyword>
<dbReference type="NCBIfam" id="NF006829">
    <property type="entry name" value="PRK09352.1"/>
    <property type="match status" value="1"/>
</dbReference>